<gene>
    <name evidence="2" type="ORF">FAES_3677</name>
</gene>
<dbReference type="Gene3D" id="1.10.10.60">
    <property type="entry name" value="Homeodomain-like"/>
    <property type="match status" value="1"/>
</dbReference>
<dbReference type="OrthoDB" id="635259at2"/>
<evidence type="ECO:0000259" key="1">
    <source>
        <dbReference type="PROSITE" id="PS01124"/>
    </source>
</evidence>
<dbReference type="Proteomes" id="UP000011058">
    <property type="component" value="Chromosome"/>
</dbReference>
<dbReference type="eggNOG" id="COG2207">
    <property type="taxonomic scope" value="Bacteria"/>
</dbReference>
<dbReference type="RefSeq" id="WP_015332783.1">
    <property type="nucleotide sequence ID" value="NC_020054.1"/>
</dbReference>
<dbReference type="GO" id="GO:0003700">
    <property type="term" value="F:DNA-binding transcription factor activity"/>
    <property type="evidence" value="ECO:0007669"/>
    <property type="project" value="InterPro"/>
</dbReference>
<accession>I0KC31</accession>
<organism evidence="2 3">
    <name type="scientific">Fibrella aestuarina BUZ 2</name>
    <dbReference type="NCBI Taxonomy" id="1166018"/>
    <lineage>
        <taxon>Bacteria</taxon>
        <taxon>Pseudomonadati</taxon>
        <taxon>Bacteroidota</taxon>
        <taxon>Cytophagia</taxon>
        <taxon>Cytophagales</taxon>
        <taxon>Spirosomataceae</taxon>
        <taxon>Fibrella</taxon>
    </lineage>
</organism>
<dbReference type="Pfam" id="PF12833">
    <property type="entry name" value="HTH_18"/>
    <property type="match status" value="1"/>
</dbReference>
<dbReference type="KEGG" id="fae:FAES_3677"/>
<evidence type="ECO:0000313" key="2">
    <source>
        <dbReference type="EMBL" id="CCH01684.1"/>
    </source>
</evidence>
<protein>
    <submittedName>
        <fullName evidence="2">Transcriptional regulator, AraC family</fullName>
    </submittedName>
</protein>
<proteinExistence type="predicted"/>
<evidence type="ECO:0000313" key="3">
    <source>
        <dbReference type="Proteomes" id="UP000011058"/>
    </source>
</evidence>
<dbReference type="AlphaFoldDB" id="I0KC31"/>
<name>I0KC31_9BACT</name>
<dbReference type="EMBL" id="HE796683">
    <property type="protein sequence ID" value="CCH01684.1"/>
    <property type="molecule type" value="Genomic_DNA"/>
</dbReference>
<dbReference type="STRING" id="1166018.FAES_3677"/>
<dbReference type="PROSITE" id="PS01124">
    <property type="entry name" value="HTH_ARAC_FAMILY_2"/>
    <property type="match status" value="1"/>
</dbReference>
<sequence length="279" mass="31620">MQAPTFTAIVDAIPPLEAVFRHVYAVRHDAEAQPVVQQLLPNYEMLVGFNFGTDVPIRLGGQAFSIHHTAIIGPLDKTLAYEVRPGADLMVVVFTLNGFYRLMGHQLKTGMADIRLTSPQLESVTLVSLWEELANRPTLYERISHVNAYALTQLMPADDVTRRMPADVGYFETTAVDPVKGMAGDRQLTPRSVQQRMKTHLGYSAKELTRFLRFRKLIDRLMEARPSAVDWQALVTEFGYYDQPHLSRDFQYFLGLSPRRFLAELARGGLCVARRGKFY</sequence>
<dbReference type="GO" id="GO:0043565">
    <property type="term" value="F:sequence-specific DNA binding"/>
    <property type="evidence" value="ECO:0007669"/>
    <property type="project" value="InterPro"/>
</dbReference>
<dbReference type="HOGENOM" id="CLU_1030373_0_0_10"/>
<dbReference type="InterPro" id="IPR018060">
    <property type="entry name" value="HTH_AraC"/>
</dbReference>
<keyword evidence="3" id="KW-1185">Reference proteome</keyword>
<feature type="domain" description="HTH araC/xylS-type" evidence="1">
    <location>
        <begin position="179"/>
        <end position="264"/>
    </location>
</feature>
<reference evidence="2 3" key="1">
    <citation type="journal article" date="2012" name="J. Bacteriol.">
        <title>Genome Sequence of Fibrella aestuarina BUZ 2T, a Filamentous Marine Bacterium.</title>
        <authorList>
            <person name="Filippini M."/>
            <person name="Qi W."/>
            <person name="Blom J."/>
            <person name="Goesmann A."/>
            <person name="Smits T.H."/>
            <person name="Bagheri H.C."/>
        </authorList>
    </citation>
    <scope>NUCLEOTIDE SEQUENCE [LARGE SCALE GENOMIC DNA]</scope>
    <source>
        <strain evidence="3">BUZ 2T</strain>
    </source>
</reference>